<protein>
    <recommendedName>
        <fullName evidence="1">Bacterial toxin 44 domain-containing protein</fullName>
    </recommendedName>
</protein>
<dbReference type="STRING" id="1618023.UH38_09585"/>
<dbReference type="Proteomes" id="UP000032452">
    <property type="component" value="Unassembled WGS sequence"/>
</dbReference>
<dbReference type="AlphaFoldDB" id="A0A0D8ZT87"/>
<organism evidence="2 3">
    <name type="scientific">Aliterella atlantica CENA595</name>
    <dbReference type="NCBI Taxonomy" id="1618023"/>
    <lineage>
        <taxon>Bacteria</taxon>
        <taxon>Bacillati</taxon>
        <taxon>Cyanobacteriota</taxon>
        <taxon>Cyanophyceae</taxon>
        <taxon>Chroococcidiopsidales</taxon>
        <taxon>Aliterellaceae</taxon>
        <taxon>Aliterella</taxon>
    </lineage>
</organism>
<evidence type="ECO:0000313" key="2">
    <source>
        <dbReference type="EMBL" id="KJH71960.1"/>
    </source>
</evidence>
<comment type="caution">
    <text evidence="2">The sequence shown here is derived from an EMBL/GenBank/DDBJ whole genome shotgun (WGS) entry which is preliminary data.</text>
</comment>
<dbReference type="InterPro" id="IPR028946">
    <property type="entry name" value="Ntox44"/>
</dbReference>
<evidence type="ECO:0000313" key="3">
    <source>
        <dbReference type="Proteomes" id="UP000032452"/>
    </source>
</evidence>
<sequence length="219" mass="25096">MSLIARVDRARNRLQEANERLSEARGFRDNLSHKVLQNPLARHQRFDRTISYMHMEMVTNINEVGNIRLLNRLGRFSQGSKAAALAAWALKVRSGGDWDHKPKLSTMLEFDGNEPPTFPIPGDDEHEYNYDIWSNIHYGYVGMAAGFNSLELRAGAIAADRQYVPADDLSVRIGIELWEEYGPNLTSEQLHQAILDRKEEYLRIQDETNIVVRPIDNGY</sequence>
<evidence type="ECO:0000259" key="1">
    <source>
        <dbReference type="Pfam" id="PF15607"/>
    </source>
</evidence>
<dbReference type="Pfam" id="PF15607">
    <property type="entry name" value="Ntox44"/>
    <property type="match status" value="1"/>
</dbReference>
<feature type="domain" description="Bacterial toxin 44" evidence="1">
    <location>
        <begin position="87"/>
        <end position="156"/>
    </location>
</feature>
<proteinExistence type="predicted"/>
<gene>
    <name evidence="2" type="ORF">UH38_09585</name>
</gene>
<accession>A0A0D8ZT87</accession>
<reference evidence="2 3" key="1">
    <citation type="submission" date="2015-02" db="EMBL/GenBank/DDBJ databases">
        <title>Draft genome of a novel marine cyanobacterium (Chroococcales) isolated from South Atlantic Ocean.</title>
        <authorList>
            <person name="Rigonato J."/>
            <person name="Alvarenga D.O."/>
            <person name="Branco L.H."/>
            <person name="Varani A.M."/>
            <person name="Brandini F.P."/>
            <person name="Fiore M.F."/>
        </authorList>
    </citation>
    <scope>NUCLEOTIDE SEQUENCE [LARGE SCALE GENOMIC DNA]</scope>
    <source>
        <strain evidence="2 3">CENA595</strain>
    </source>
</reference>
<dbReference type="PATRIC" id="fig|1618023.3.peg.3668"/>
<dbReference type="EMBL" id="JYON01000008">
    <property type="protein sequence ID" value="KJH71960.1"/>
    <property type="molecule type" value="Genomic_DNA"/>
</dbReference>
<name>A0A0D8ZT87_9CYAN</name>
<keyword evidence="3" id="KW-1185">Reference proteome</keyword>